<feature type="compositionally biased region" description="Pro residues" evidence="1">
    <location>
        <begin position="54"/>
        <end position="70"/>
    </location>
</feature>
<feature type="transmembrane region" description="Helical" evidence="2">
    <location>
        <begin position="155"/>
        <end position="181"/>
    </location>
</feature>
<keyword evidence="2" id="KW-0812">Transmembrane</keyword>
<feature type="compositionally biased region" description="Low complexity" evidence="1">
    <location>
        <begin position="93"/>
        <end position="118"/>
    </location>
</feature>
<feature type="region of interest" description="Disordered" evidence="1">
    <location>
        <begin position="207"/>
        <end position="271"/>
    </location>
</feature>
<evidence type="ECO:0000256" key="2">
    <source>
        <dbReference type="SAM" id="Phobius"/>
    </source>
</evidence>
<dbReference type="EMBL" id="ONZQ02000001">
    <property type="protein sequence ID" value="SPN96918.1"/>
    <property type="molecule type" value="Genomic_DNA"/>
</dbReference>
<sequence>MSNTELTSSSKWATRAARRPLACSVLATPQRGPPFAVPFATPPTSPGSGRSLPIPLPSPPSRPGRVPPPFSTTLTSAPQPPPADQHSTDKDSGGSSDGSITDSTSVTTVDEIPTTPTTGVDLKPDTTDTSGTPTDTNDDMEPIGTKGAGSDDRTLVITLSTVLSVVAALLIVATVFACFRVKKGRMPFARRGISPIDDEEIESWKRNTNEKYTSGPASTRDLTSKSYPGSLKKSPSVIVYHNPSSPTSRPEDSSGSAHSHNHSQSFSHRHTISNGSLRQSLDFLPQAPVLARAPNSRPGLTDETIEGDEAFVPNHRRHTSRLSKKHSRSRSSSSYQWPGYPSSEPRQSGDYPPRTSYSYDRKGDWTPTHPHNGTQEVGASRGPSHTRIYSDSSMPPRISFDEELLGGLSPRPLLRGTARTPDSQIGRAIG</sequence>
<organism evidence="3 4">
    <name type="scientific">Cephalotrichum gorgonifer</name>
    <dbReference type="NCBI Taxonomy" id="2041049"/>
    <lineage>
        <taxon>Eukaryota</taxon>
        <taxon>Fungi</taxon>
        <taxon>Dikarya</taxon>
        <taxon>Ascomycota</taxon>
        <taxon>Pezizomycotina</taxon>
        <taxon>Sordariomycetes</taxon>
        <taxon>Hypocreomycetidae</taxon>
        <taxon>Microascales</taxon>
        <taxon>Microascaceae</taxon>
        <taxon>Cephalotrichum</taxon>
    </lineage>
</organism>
<dbReference type="Proteomes" id="UP001187682">
    <property type="component" value="Unassembled WGS sequence"/>
</dbReference>
<reference evidence="3" key="1">
    <citation type="submission" date="2018-03" db="EMBL/GenBank/DDBJ databases">
        <authorList>
            <person name="Guldener U."/>
        </authorList>
    </citation>
    <scope>NUCLEOTIDE SEQUENCE</scope>
</reference>
<proteinExistence type="predicted"/>
<evidence type="ECO:0000256" key="1">
    <source>
        <dbReference type="SAM" id="MobiDB-lite"/>
    </source>
</evidence>
<keyword evidence="2" id="KW-0472">Membrane</keyword>
<keyword evidence="2" id="KW-1133">Transmembrane helix</keyword>
<feature type="region of interest" description="Disordered" evidence="1">
    <location>
        <begin position="24"/>
        <end position="151"/>
    </location>
</feature>
<comment type="caution">
    <text evidence="3">The sequence shown here is derived from an EMBL/GenBank/DDBJ whole genome shotgun (WGS) entry which is preliminary data.</text>
</comment>
<feature type="compositionally biased region" description="Basic residues" evidence="1">
    <location>
        <begin position="314"/>
        <end position="329"/>
    </location>
</feature>
<protein>
    <submittedName>
        <fullName evidence="3">Uncharacterized protein</fullName>
    </submittedName>
</protein>
<feature type="compositionally biased region" description="Pro residues" evidence="1">
    <location>
        <begin position="31"/>
        <end position="45"/>
    </location>
</feature>
<evidence type="ECO:0000313" key="3">
    <source>
        <dbReference type="EMBL" id="SPN96918.1"/>
    </source>
</evidence>
<accession>A0AAE8SR86</accession>
<gene>
    <name evidence="3" type="ORF">DNG_00437</name>
</gene>
<feature type="compositionally biased region" description="Polar residues" evidence="1">
    <location>
        <begin position="210"/>
        <end position="227"/>
    </location>
</feature>
<feature type="compositionally biased region" description="Polar residues" evidence="1">
    <location>
        <begin position="242"/>
        <end position="271"/>
    </location>
</feature>
<feature type="region of interest" description="Disordered" evidence="1">
    <location>
        <begin position="291"/>
        <end position="430"/>
    </location>
</feature>
<keyword evidence="4" id="KW-1185">Reference proteome</keyword>
<feature type="compositionally biased region" description="Low complexity" evidence="1">
    <location>
        <begin position="405"/>
        <end position="416"/>
    </location>
</feature>
<evidence type="ECO:0000313" key="4">
    <source>
        <dbReference type="Proteomes" id="UP001187682"/>
    </source>
</evidence>
<dbReference type="AlphaFoldDB" id="A0AAE8SR86"/>
<name>A0AAE8SR86_9PEZI</name>